<keyword evidence="1" id="KW-0472">Membrane</keyword>
<keyword evidence="1" id="KW-1133">Transmembrane helix</keyword>
<organism evidence="2 3">
    <name type="scientific">Mesorhizobium denitrificans</name>
    <dbReference type="NCBI Taxonomy" id="2294114"/>
    <lineage>
        <taxon>Bacteria</taxon>
        <taxon>Pseudomonadati</taxon>
        <taxon>Pseudomonadota</taxon>
        <taxon>Alphaproteobacteria</taxon>
        <taxon>Hyphomicrobiales</taxon>
        <taxon>Phyllobacteriaceae</taxon>
        <taxon>Mesorhizobium</taxon>
    </lineage>
</organism>
<protein>
    <submittedName>
        <fullName evidence="2">DUF4345 domain-containing protein</fullName>
    </submittedName>
</protein>
<keyword evidence="3" id="KW-1185">Reference proteome</keyword>
<dbReference type="InterPro" id="IPR025597">
    <property type="entry name" value="DUF4345"/>
</dbReference>
<dbReference type="Proteomes" id="UP000262379">
    <property type="component" value="Unassembled WGS sequence"/>
</dbReference>
<name>A0A371XH24_9HYPH</name>
<dbReference type="RefSeq" id="WP_116622970.1">
    <property type="nucleotide sequence ID" value="NZ_QURN01000004.1"/>
</dbReference>
<sequence length="131" mass="14239">MDIAFPWPVSNAEWIAFGVAAFTTLLGIFFLFAPGISMRVMRLRTTDGHPEAQAEIRGRMAGFYLGLPLCCILLGQPLLYLALGFSWLLTAFGRLISMLSDAGLTPANFAWLVLELILASASIAFALGWLA</sequence>
<accession>A0A371XH24</accession>
<proteinExistence type="predicted"/>
<feature type="transmembrane region" description="Helical" evidence="1">
    <location>
        <begin position="109"/>
        <end position="130"/>
    </location>
</feature>
<feature type="transmembrane region" description="Helical" evidence="1">
    <location>
        <begin position="14"/>
        <end position="33"/>
    </location>
</feature>
<keyword evidence="1" id="KW-0812">Transmembrane</keyword>
<reference evidence="3" key="1">
    <citation type="submission" date="2018-08" db="EMBL/GenBank/DDBJ databases">
        <authorList>
            <person name="Im W.T."/>
        </authorList>
    </citation>
    <scope>NUCLEOTIDE SEQUENCE [LARGE SCALE GENOMIC DNA]</scope>
    <source>
        <strain evidence="3">LA-28</strain>
    </source>
</reference>
<comment type="caution">
    <text evidence="2">The sequence shown here is derived from an EMBL/GenBank/DDBJ whole genome shotgun (WGS) entry which is preliminary data.</text>
</comment>
<evidence type="ECO:0000256" key="1">
    <source>
        <dbReference type="SAM" id="Phobius"/>
    </source>
</evidence>
<feature type="transmembrane region" description="Helical" evidence="1">
    <location>
        <begin position="63"/>
        <end position="89"/>
    </location>
</feature>
<evidence type="ECO:0000313" key="2">
    <source>
        <dbReference type="EMBL" id="RFC68535.1"/>
    </source>
</evidence>
<gene>
    <name evidence="2" type="ORF">DY251_06080</name>
</gene>
<dbReference type="EMBL" id="QURN01000004">
    <property type="protein sequence ID" value="RFC68535.1"/>
    <property type="molecule type" value="Genomic_DNA"/>
</dbReference>
<dbReference type="Pfam" id="PF14248">
    <property type="entry name" value="DUF4345"/>
    <property type="match status" value="1"/>
</dbReference>
<evidence type="ECO:0000313" key="3">
    <source>
        <dbReference type="Proteomes" id="UP000262379"/>
    </source>
</evidence>
<dbReference type="AlphaFoldDB" id="A0A371XH24"/>